<accession>A0A9P6IPI5</accession>
<reference evidence="1" key="1">
    <citation type="journal article" date="2020" name="Fungal Divers.">
        <title>Resolving the Mortierellaceae phylogeny through synthesis of multi-gene phylogenetics and phylogenomics.</title>
        <authorList>
            <person name="Vandepol N."/>
            <person name="Liber J."/>
            <person name="Desiro A."/>
            <person name="Na H."/>
            <person name="Kennedy M."/>
            <person name="Barry K."/>
            <person name="Grigoriev I.V."/>
            <person name="Miller A.N."/>
            <person name="O'Donnell K."/>
            <person name="Stajich J.E."/>
            <person name="Bonito G."/>
        </authorList>
    </citation>
    <scope>NUCLEOTIDE SEQUENCE</scope>
    <source>
        <strain evidence="1">MES-2147</strain>
    </source>
</reference>
<organism evidence="1 2">
    <name type="scientific">Modicella reniformis</name>
    <dbReference type="NCBI Taxonomy" id="1440133"/>
    <lineage>
        <taxon>Eukaryota</taxon>
        <taxon>Fungi</taxon>
        <taxon>Fungi incertae sedis</taxon>
        <taxon>Mucoromycota</taxon>
        <taxon>Mortierellomycotina</taxon>
        <taxon>Mortierellomycetes</taxon>
        <taxon>Mortierellales</taxon>
        <taxon>Mortierellaceae</taxon>
        <taxon>Modicella</taxon>
    </lineage>
</organism>
<name>A0A9P6IPI5_9FUNG</name>
<sequence>MSNPVNDFIRQYGWSIVLFDEDLTKNSTFAAILDDIPTTRDSQLESLRFHNSQFKADGFDRLEGIIKRSPTFKDLGLI</sequence>
<feature type="non-terminal residue" evidence="1">
    <location>
        <position position="78"/>
    </location>
</feature>
<gene>
    <name evidence="1" type="ORF">BGZ65_000524</name>
</gene>
<dbReference type="AlphaFoldDB" id="A0A9P6IPI5"/>
<dbReference type="EMBL" id="JAAAHW010008958">
    <property type="protein sequence ID" value="KAF9943660.1"/>
    <property type="molecule type" value="Genomic_DNA"/>
</dbReference>
<dbReference type="Proteomes" id="UP000749646">
    <property type="component" value="Unassembled WGS sequence"/>
</dbReference>
<protein>
    <submittedName>
        <fullName evidence="1">Uncharacterized protein</fullName>
    </submittedName>
</protein>
<keyword evidence="2" id="KW-1185">Reference proteome</keyword>
<proteinExistence type="predicted"/>
<comment type="caution">
    <text evidence="1">The sequence shown here is derived from an EMBL/GenBank/DDBJ whole genome shotgun (WGS) entry which is preliminary data.</text>
</comment>
<evidence type="ECO:0000313" key="1">
    <source>
        <dbReference type="EMBL" id="KAF9943660.1"/>
    </source>
</evidence>
<evidence type="ECO:0000313" key="2">
    <source>
        <dbReference type="Proteomes" id="UP000749646"/>
    </source>
</evidence>